<evidence type="ECO:0000256" key="3">
    <source>
        <dbReference type="ARBA" id="ARBA00022603"/>
    </source>
</evidence>
<gene>
    <name evidence="8" type="ORF">ENS64_17685</name>
</gene>
<keyword evidence="3 8" id="KW-0489">Methyltransferase</keyword>
<dbReference type="InterPro" id="IPR050777">
    <property type="entry name" value="SET2_Histone-Lys_MeTrsfase"/>
</dbReference>
<feature type="domain" description="Post-SET" evidence="7">
    <location>
        <begin position="118"/>
        <end position="134"/>
    </location>
</feature>
<protein>
    <submittedName>
        <fullName evidence="8">SET domain-containing protein-lysine N-methyltransferase</fullName>
    </submittedName>
</protein>
<evidence type="ECO:0000259" key="7">
    <source>
        <dbReference type="PROSITE" id="PS50868"/>
    </source>
</evidence>
<dbReference type="PROSITE" id="PS50868">
    <property type="entry name" value="POST_SET"/>
    <property type="match status" value="1"/>
</dbReference>
<evidence type="ECO:0000313" key="8">
    <source>
        <dbReference type="EMBL" id="HGT41081.1"/>
    </source>
</evidence>
<keyword evidence="2" id="KW-0158">Chromosome</keyword>
<organism evidence="8">
    <name type="scientific">Schlesneria paludicola</name>
    <dbReference type="NCBI Taxonomy" id="360056"/>
    <lineage>
        <taxon>Bacteria</taxon>
        <taxon>Pseudomonadati</taxon>
        <taxon>Planctomycetota</taxon>
        <taxon>Planctomycetia</taxon>
        <taxon>Planctomycetales</taxon>
        <taxon>Planctomycetaceae</taxon>
        <taxon>Schlesneria</taxon>
    </lineage>
</organism>
<keyword evidence="5" id="KW-0949">S-adenosyl-L-methionine</keyword>
<dbReference type="EMBL" id="DSVQ01000019">
    <property type="protein sequence ID" value="HGT41081.1"/>
    <property type="molecule type" value="Genomic_DNA"/>
</dbReference>
<evidence type="ECO:0000259" key="6">
    <source>
        <dbReference type="PROSITE" id="PS50280"/>
    </source>
</evidence>
<evidence type="ECO:0000256" key="2">
    <source>
        <dbReference type="ARBA" id="ARBA00022454"/>
    </source>
</evidence>
<accession>A0A7C4QKG5</accession>
<evidence type="ECO:0000256" key="4">
    <source>
        <dbReference type="ARBA" id="ARBA00022679"/>
    </source>
</evidence>
<name>A0A7C4QKG5_9PLAN</name>
<sequence>MPKTCKWVRVGRSALGKGVFARQEIPAGMVVGVVEGRVIDDADYRSAYCIDLGGTLQLEPRAPFRYLNHSCTPNCHLWLVDCEYEDGTPAPPEVHVETARVIAEGEELTIDYAWSAEGAIPCLCGSSQCRGWVVAAEELHKLTNRPAPRLTHEAT</sequence>
<comment type="caution">
    <text evidence="8">The sequence shown here is derived from an EMBL/GenBank/DDBJ whole genome shotgun (WGS) entry which is preliminary data.</text>
</comment>
<dbReference type="InterPro" id="IPR001214">
    <property type="entry name" value="SET_dom"/>
</dbReference>
<dbReference type="PANTHER" id="PTHR22884">
    <property type="entry name" value="SET DOMAIN PROTEINS"/>
    <property type="match status" value="1"/>
</dbReference>
<keyword evidence="4 8" id="KW-0808">Transferase</keyword>
<dbReference type="InterPro" id="IPR003616">
    <property type="entry name" value="Post-SET_dom"/>
</dbReference>
<evidence type="ECO:0000256" key="1">
    <source>
        <dbReference type="ARBA" id="ARBA00004286"/>
    </source>
</evidence>
<proteinExistence type="predicted"/>
<dbReference type="InterPro" id="IPR046341">
    <property type="entry name" value="SET_dom_sf"/>
</dbReference>
<dbReference type="GO" id="GO:0005694">
    <property type="term" value="C:chromosome"/>
    <property type="evidence" value="ECO:0007669"/>
    <property type="project" value="UniProtKB-SubCell"/>
</dbReference>
<dbReference type="Pfam" id="PF00856">
    <property type="entry name" value="SET"/>
    <property type="match status" value="1"/>
</dbReference>
<dbReference type="GO" id="GO:0032259">
    <property type="term" value="P:methylation"/>
    <property type="evidence" value="ECO:0007669"/>
    <property type="project" value="UniProtKB-KW"/>
</dbReference>
<reference evidence="8" key="1">
    <citation type="journal article" date="2020" name="mSystems">
        <title>Genome- and Community-Level Interaction Insights into Carbon Utilization and Element Cycling Functions of Hydrothermarchaeota in Hydrothermal Sediment.</title>
        <authorList>
            <person name="Zhou Z."/>
            <person name="Liu Y."/>
            <person name="Xu W."/>
            <person name="Pan J."/>
            <person name="Luo Z.H."/>
            <person name="Li M."/>
        </authorList>
    </citation>
    <scope>NUCLEOTIDE SEQUENCE [LARGE SCALE GENOMIC DNA]</scope>
    <source>
        <strain evidence="8">SpSt-508</strain>
    </source>
</reference>
<dbReference type="SMART" id="SM00317">
    <property type="entry name" value="SET"/>
    <property type="match status" value="1"/>
</dbReference>
<dbReference type="AlphaFoldDB" id="A0A7C4QKG5"/>
<comment type="subcellular location">
    <subcellularLocation>
        <location evidence="1">Chromosome</location>
    </subcellularLocation>
</comment>
<evidence type="ECO:0000256" key="5">
    <source>
        <dbReference type="ARBA" id="ARBA00022691"/>
    </source>
</evidence>
<dbReference type="PROSITE" id="PS50280">
    <property type="entry name" value="SET"/>
    <property type="match status" value="1"/>
</dbReference>
<dbReference type="Gene3D" id="2.170.270.10">
    <property type="entry name" value="SET domain"/>
    <property type="match status" value="1"/>
</dbReference>
<feature type="domain" description="SET" evidence="6">
    <location>
        <begin position="6"/>
        <end position="113"/>
    </location>
</feature>
<dbReference type="SUPFAM" id="SSF82199">
    <property type="entry name" value="SET domain"/>
    <property type="match status" value="1"/>
</dbReference>
<dbReference type="GO" id="GO:0008168">
    <property type="term" value="F:methyltransferase activity"/>
    <property type="evidence" value="ECO:0007669"/>
    <property type="project" value="UniProtKB-KW"/>
</dbReference>